<proteinExistence type="predicted"/>
<dbReference type="InterPro" id="IPR029063">
    <property type="entry name" value="SAM-dependent_MTases_sf"/>
</dbReference>
<gene>
    <name evidence="2" type="ORF">DFH08DRAFT_1078412</name>
</gene>
<sequence>MVGALAEMVHNPAMKDLRVMLKILDTVALRVMADTLKQSPRVGSEISRQRLFDATEEFVRTQAQNTWTDQEYERSKTLFPLYFEITERISKVHPSIMESPAAAVGALYSDDMIDGFYRENRVFTSMNQEAAKTFKSLVSSPDFGRECPIRVLEVGAGVGGLTKFLVEAFLAQSFTYKNIVAKMYDLAKTPAEQGLQTLISWRATLYFKVTPIRLIELLEHQLGNLTYDGPRRAGPQSLWNARVITVWVLLETAKAPEISLRPEYSRRSTDQLQVDTTSGTPSSLSPTMGFRSLASLYTLIYALNIVQIALGAWIMHNFDWKETAEAQFTLMFVALYALPMIYLLTRYQRRTEHRLSRVHENTNFLAFMVIFWSVAEVFAIAFVVMRASTAGASCPPRRLLSLRCLPLVLSLLLPLAHCVIFVHVAKLIRERARAMYGEEMVPLPLPSTPAPDPVERFIRGRVRPMFGEQTVPLPLPTTPPLPVKLVPAWTLGRIPELEFEAGDSKPAGPLSI</sequence>
<accession>A0AAD7ETR7</accession>
<reference evidence="2" key="1">
    <citation type="submission" date="2023-03" db="EMBL/GenBank/DDBJ databases">
        <title>Massive genome expansion in bonnet fungi (Mycena s.s.) driven by repeated elements and novel gene families across ecological guilds.</title>
        <authorList>
            <consortium name="Lawrence Berkeley National Laboratory"/>
            <person name="Harder C.B."/>
            <person name="Miyauchi S."/>
            <person name="Viragh M."/>
            <person name="Kuo A."/>
            <person name="Thoen E."/>
            <person name="Andreopoulos B."/>
            <person name="Lu D."/>
            <person name="Skrede I."/>
            <person name="Drula E."/>
            <person name="Henrissat B."/>
            <person name="Morin E."/>
            <person name="Kohler A."/>
            <person name="Barry K."/>
            <person name="LaButti K."/>
            <person name="Morin E."/>
            <person name="Salamov A."/>
            <person name="Lipzen A."/>
            <person name="Mereny Z."/>
            <person name="Hegedus B."/>
            <person name="Baldrian P."/>
            <person name="Stursova M."/>
            <person name="Weitz H."/>
            <person name="Taylor A."/>
            <person name="Grigoriev I.V."/>
            <person name="Nagy L.G."/>
            <person name="Martin F."/>
            <person name="Kauserud H."/>
        </authorList>
    </citation>
    <scope>NUCLEOTIDE SEQUENCE</scope>
    <source>
        <strain evidence="2">CBHHK002</strain>
    </source>
</reference>
<keyword evidence="3" id="KW-1185">Reference proteome</keyword>
<evidence type="ECO:0000313" key="3">
    <source>
        <dbReference type="Proteomes" id="UP001218218"/>
    </source>
</evidence>
<evidence type="ECO:0000313" key="2">
    <source>
        <dbReference type="EMBL" id="KAJ7351378.1"/>
    </source>
</evidence>
<dbReference type="SUPFAM" id="SSF53335">
    <property type="entry name" value="S-adenosyl-L-methionine-dependent methyltransferases"/>
    <property type="match status" value="1"/>
</dbReference>
<organism evidence="2 3">
    <name type="scientific">Mycena albidolilacea</name>
    <dbReference type="NCBI Taxonomy" id="1033008"/>
    <lineage>
        <taxon>Eukaryota</taxon>
        <taxon>Fungi</taxon>
        <taxon>Dikarya</taxon>
        <taxon>Basidiomycota</taxon>
        <taxon>Agaricomycotina</taxon>
        <taxon>Agaricomycetes</taxon>
        <taxon>Agaricomycetidae</taxon>
        <taxon>Agaricales</taxon>
        <taxon>Marasmiineae</taxon>
        <taxon>Mycenaceae</taxon>
        <taxon>Mycena</taxon>
    </lineage>
</organism>
<dbReference type="AlphaFoldDB" id="A0AAD7ETR7"/>
<feature type="transmembrane region" description="Helical" evidence="1">
    <location>
        <begin position="364"/>
        <end position="385"/>
    </location>
</feature>
<feature type="transmembrane region" description="Helical" evidence="1">
    <location>
        <begin position="326"/>
        <end position="344"/>
    </location>
</feature>
<name>A0AAD7ETR7_9AGAR</name>
<feature type="transmembrane region" description="Helical" evidence="1">
    <location>
        <begin position="293"/>
        <end position="314"/>
    </location>
</feature>
<keyword evidence="1" id="KW-1133">Transmembrane helix</keyword>
<comment type="caution">
    <text evidence="2">The sequence shown here is derived from an EMBL/GenBank/DDBJ whole genome shotgun (WGS) entry which is preliminary data.</text>
</comment>
<protein>
    <submittedName>
        <fullName evidence="2">Uncharacterized protein</fullName>
    </submittedName>
</protein>
<feature type="transmembrane region" description="Helical" evidence="1">
    <location>
        <begin position="405"/>
        <end position="425"/>
    </location>
</feature>
<evidence type="ECO:0000256" key="1">
    <source>
        <dbReference type="SAM" id="Phobius"/>
    </source>
</evidence>
<dbReference type="EMBL" id="JARIHO010000013">
    <property type="protein sequence ID" value="KAJ7351378.1"/>
    <property type="molecule type" value="Genomic_DNA"/>
</dbReference>
<keyword evidence="1" id="KW-0472">Membrane</keyword>
<dbReference type="Proteomes" id="UP001218218">
    <property type="component" value="Unassembled WGS sequence"/>
</dbReference>
<keyword evidence="1" id="KW-0812">Transmembrane</keyword>